<evidence type="ECO:0000313" key="5">
    <source>
        <dbReference type="Proteomes" id="UP000663760"/>
    </source>
</evidence>
<dbReference type="PROSITE" id="PS00571">
    <property type="entry name" value="AMIDASES"/>
    <property type="match status" value="1"/>
</dbReference>
<dbReference type="EMBL" id="LR746266">
    <property type="protein sequence ID" value="CAA7393964.1"/>
    <property type="molecule type" value="Genomic_DNA"/>
</dbReference>
<dbReference type="InterPro" id="IPR023631">
    <property type="entry name" value="Amidase_dom"/>
</dbReference>
<evidence type="ECO:0000259" key="3">
    <source>
        <dbReference type="Pfam" id="PF01425"/>
    </source>
</evidence>
<keyword evidence="5" id="KW-1185">Reference proteome</keyword>
<dbReference type="PANTHER" id="PTHR11895">
    <property type="entry name" value="TRANSAMIDASE"/>
    <property type="match status" value="1"/>
</dbReference>
<keyword evidence="2" id="KW-0472">Membrane</keyword>
<dbReference type="PANTHER" id="PTHR11895:SF156">
    <property type="entry name" value="FATTY ACID AMIDE HYDROLASE"/>
    <property type="match status" value="1"/>
</dbReference>
<gene>
    <name evidence="4" type="ORF">SI8410_03004648</name>
</gene>
<dbReference type="OrthoDB" id="421993at2759"/>
<feature type="domain" description="Amidase" evidence="3">
    <location>
        <begin position="175"/>
        <end position="587"/>
    </location>
</feature>
<name>A0A7I8K8D1_SPIIN</name>
<dbReference type="GO" id="GO:0016020">
    <property type="term" value="C:membrane"/>
    <property type="evidence" value="ECO:0007669"/>
    <property type="project" value="TreeGrafter"/>
</dbReference>
<dbReference type="GO" id="GO:0047412">
    <property type="term" value="F:N-(long-chain-acyl)ethanolamine deacylase activity"/>
    <property type="evidence" value="ECO:0007669"/>
    <property type="project" value="TreeGrafter"/>
</dbReference>
<keyword evidence="2" id="KW-0812">Transmembrane</keyword>
<accession>A0A7I8K8D1</accession>
<dbReference type="AlphaFoldDB" id="A0A7I8K8D1"/>
<evidence type="ECO:0000313" key="4">
    <source>
        <dbReference type="EMBL" id="CAA7393964.1"/>
    </source>
</evidence>
<dbReference type="GO" id="GO:0070291">
    <property type="term" value="P:N-acylethanolamine metabolic process"/>
    <property type="evidence" value="ECO:0007669"/>
    <property type="project" value="TreeGrafter"/>
</dbReference>
<dbReference type="InterPro" id="IPR036928">
    <property type="entry name" value="AS_sf"/>
</dbReference>
<dbReference type="InterPro" id="IPR000120">
    <property type="entry name" value="Amidase"/>
</dbReference>
<evidence type="ECO:0000256" key="1">
    <source>
        <dbReference type="ARBA" id="ARBA00009199"/>
    </source>
</evidence>
<keyword evidence="2" id="KW-1133">Transmembrane helix</keyword>
<proteinExistence type="inferred from homology"/>
<organism evidence="4 5">
    <name type="scientific">Spirodela intermedia</name>
    <name type="common">Intermediate duckweed</name>
    <dbReference type="NCBI Taxonomy" id="51605"/>
    <lineage>
        <taxon>Eukaryota</taxon>
        <taxon>Viridiplantae</taxon>
        <taxon>Streptophyta</taxon>
        <taxon>Embryophyta</taxon>
        <taxon>Tracheophyta</taxon>
        <taxon>Spermatophyta</taxon>
        <taxon>Magnoliopsida</taxon>
        <taxon>Liliopsida</taxon>
        <taxon>Araceae</taxon>
        <taxon>Lemnoideae</taxon>
        <taxon>Spirodela</taxon>
    </lineage>
</organism>
<dbReference type="InterPro" id="IPR020556">
    <property type="entry name" value="Amidase_CS"/>
</dbReference>
<reference evidence="4" key="1">
    <citation type="submission" date="2020-02" db="EMBL/GenBank/DDBJ databases">
        <authorList>
            <person name="Scholz U."/>
            <person name="Mascher M."/>
            <person name="Fiebig A."/>
        </authorList>
    </citation>
    <scope>NUCLEOTIDE SEQUENCE</scope>
</reference>
<dbReference type="Proteomes" id="UP000663760">
    <property type="component" value="Chromosome 3"/>
</dbReference>
<sequence>MGGEQKKRAMVPSEEVDVSAEGYKPQVVKAPHVAGFVLRLFVWLVETPILGSLFMSLLKRQNGITKILEETAIPEVPMFRPEFPPHVPESGVLNVEEEDEDGDPLARVKVAMACLPPYDPCRHLRVEADFPFLYWTIRDYAHAYQSNLTSPTIVAERIISVVEAFNHKKPSMPLLISFNPEELRKQAAASTQRYLEGKPLSVLDGIFMAVKDDVDCCPYPTNGGTTWFHKVRTVKRDAVCVSRLRCCGVIFIGKANMHELGMGVTGNNPNYGTVRNPHSFERYTGGSSSGSAAIVACGLCPAALGTDGGGSVRIPSSLCGIVGLKTTFGRTDMKGTLCDGGTVDVVSPLAAAVEDIMLVYSAMSGSSPSNKITLNPPPICLPNLSMSDKFDVLRSLKLGKYSEWFNDVKSSDISAKCDEVLNMLSSNYGCQTVEITLPELEEMRNAHLVSIGSEVLCSLNPYYKNGRRTELSLDVRTSFGLFKSFSAANYVAGQRLRRRLMFFHMEVFKEVDIIVTPTTGMTAPIIPSDSLEHGETNYEVSGYLMRFVLAANLLGFPAISIPVGHDEQGLPIGLQLIGRPWGEATILRAAAAVEELCSGSRRRPAAFYDVLRRTGGGGGFSPQM</sequence>
<dbReference type="Gene3D" id="3.90.1300.10">
    <property type="entry name" value="Amidase signature (AS) domain"/>
    <property type="match status" value="1"/>
</dbReference>
<comment type="similarity">
    <text evidence="1">Belongs to the amidase family.</text>
</comment>
<evidence type="ECO:0000256" key="2">
    <source>
        <dbReference type="SAM" id="Phobius"/>
    </source>
</evidence>
<dbReference type="Pfam" id="PF01425">
    <property type="entry name" value="Amidase"/>
    <property type="match status" value="1"/>
</dbReference>
<protein>
    <recommendedName>
        <fullName evidence="3">Amidase domain-containing protein</fullName>
    </recommendedName>
</protein>
<feature type="transmembrane region" description="Helical" evidence="2">
    <location>
        <begin position="36"/>
        <end position="58"/>
    </location>
</feature>
<dbReference type="SUPFAM" id="SSF75304">
    <property type="entry name" value="Amidase signature (AS) enzymes"/>
    <property type="match status" value="1"/>
</dbReference>